<dbReference type="EMBL" id="CP041695">
    <property type="protein sequence ID" value="QDP83427.1"/>
    <property type="molecule type" value="Genomic_DNA"/>
</dbReference>
<dbReference type="OrthoDB" id="4567060at2"/>
<evidence type="ECO:0008006" key="4">
    <source>
        <dbReference type="Google" id="ProtNLM"/>
    </source>
</evidence>
<evidence type="ECO:0000313" key="2">
    <source>
        <dbReference type="EMBL" id="QDP83427.1"/>
    </source>
</evidence>
<keyword evidence="1" id="KW-0812">Transmembrane</keyword>
<organism evidence="2 3">
    <name type="scientific">Nocardia otitidiscaviarum</name>
    <dbReference type="NCBI Taxonomy" id="1823"/>
    <lineage>
        <taxon>Bacteria</taxon>
        <taxon>Bacillati</taxon>
        <taxon>Actinomycetota</taxon>
        <taxon>Actinomycetes</taxon>
        <taxon>Mycobacteriales</taxon>
        <taxon>Nocardiaceae</taxon>
        <taxon>Nocardia</taxon>
    </lineage>
</organism>
<keyword evidence="1" id="KW-0472">Membrane</keyword>
<protein>
    <recommendedName>
        <fullName evidence="4">UsfY protein</fullName>
    </recommendedName>
</protein>
<sequence length="96" mass="10482">MPVFARTELGRRSRRVRHHAGEGIEDGYNVPGIVLCGLGVVALALALTAAGYGFTGWATIAAFSCAALLLCGALWLYVEWRRDRRHHPDPTARQGH</sequence>
<gene>
    <name evidence="2" type="ORF">FOH10_12500</name>
</gene>
<dbReference type="Proteomes" id="UP000317039">
    <property type="component" value="Chromosome"/>
</dbReference>
<dbReference type="KEGG" id="nod:FOH10_12500"/>
<accession>A0A516NWZ5</accession>
<evidence type="ECO:0000256" key="1">
    <source>
        <dbReference type="SAM" id="Phobius"/>
    </source>
</evidence>
<keyword evidence="1" id="KW-1133">Transmembrane helix</keyword>
<feature type="transmembrane region" description="Helical" evidence="1">
    <location>
        <begin position="60"/>
        <end position="78"/>
    </location>
</feature>
<evidence type="ECO:0000313" key="3">
    <source>
        <dbReference type="Proteomes" id="UP000317039"/>
    </source>
</evidence>
<proteinExistence type="predicted"/>
<feature type="transmembrane region" description="Helical" evidence="1">
    <location>
        <begin position="33"/>
        <end position="54"/>
    </location>
</feature>
<dbReference type="AlphaFoldDB" id="A0A516NWZ5"/>
<name>A0A516NWZ5_9NOCA</name>
<reference evidence="2 3" key="1">
    <citation type="submission" date="2019-07" db="EMBL/GenBank/DDBJ databases">
        <title>Complete Genome Sequence and Methylome Analysis of Nocardia otitidis-caviarum NEB252.</title>
        <authorList>
            <person name="Fomenkov A."/>
            <person name="Anton B.P."/>
            <person name="Vincze T."/>
            <person name="Roberts R.J."/>
        </authorList>
    </citation>
    <scope>NUCLEOTIDE SEQUENCE [LARGE SCALE GENOMIC DNA]</scope>
    <source>
        <strain evidence="2 3">NEB252</strain>
    </source>
</reference>